<comment type="caution">
    <text evidence="1">The sequence shown here is derived from an EMBL/GenBank/DDBJ whole genome shotgun (WGS) entry which is preliminary data.</text>
</comment>
<dbReference type="Proteomes" id="UP001500266">
    <property type="component" value="Unassembled WGS sequence"/>
</dbReference>
<evidence type="ECO:0000313" key="2">
    <source>
        <dbReference type="Proteomes" id="UP001500266"/>
    </source>
</evidence>
<keyword evidence="2" id="KW-1185">Reference proteome</keyword>
<name>A0ABP7Z2S3_9ACTN</name>
<gene>
    <name evidence="1" type="ORF">GCM10022416_37790</name>
</gene>
<proteinExistence type="predicted"/>
<protein>
    <submittedName>
        <fullName evidence="1">Uncharacterized protein</fullName>
    </submittedName>
</protein>
<organism evidence="1 2">
    <name type="scientific">Actinomadura keratinilytica</name>
    <dbReference type="NCBI Taxonomy" id="547461"/>
    <lineage>
        <taxon>Bacteria</taxon>
        <taxon>Bacillati</taxon>
        <taxon>Actinomycetota</taxon>
        <taxon>Actinomycetes</taxon>
        <taxon>Streptosporangiales</taxon>
        <taxon>Thermomonosporaceae</taxon>
        <taxon>Actinomadura</taxon>
    </lineage>
</organism>
<evidence type="ECO:0000313" key="1">
    <source>
        <dbReference type="EMBL" id="GAA4145778.1"/>
    </source>
</evidence>
<dbReference type="EMBL" id="BAABDO010000058">
    <property type="protein sequence ID" value="GAA4145778.1"/>
    <property type="molecule type" value="Genomic_DNA"/>
</dbReference>
<accession>A0ABP7Z2S3</accession>
<dbReference type="RefSeq" id="WP_345022765.1">
    <property type="nucleotide sequence ID" value="NZ_BAABDO010000058.1"/>
</dbReference>
<reference evidence="2" key="1">
    <citation type="journal article" date="2019" name="Int. J. Syst. Evol. Microbiol.">
        <title>The Global Catalogue of Microorganisms (GCM) 10K type strain sequencing project: providing services to taxonomists for standard genome sequencing and annotation.</title>
        <authorList>
            <consortium name="The Broad Institute Genomics Platform"/>
            <consortium name="The Broad Institute Genome Sequencing Center for Infectious Disease"/>
            <person name="Wu L."/>
            <person name="Ma J."/>
        </authorList>
    </citation>
    <scope>NUCLEOTIDE SEQUENCE [LARGE SCALE GENOMIC DNA]</scope>
    <source>
        <strain evidence="2">JCM 17316</strain>
    </source>
</reference>
<sequence>MRLSSSTVVVVAGEEARRVVAGLRGLSNVRAVTRGDHDPEEFADLVRRGEATYVVHDADPLAEVGDAWVEFFDGVSATGRLEVAIEEAVGALRADRLELPDYYVVLDPEDMPATRRHWWLGVLAGAAPNRVVPAPASAARVADALGGLTAGRWWPADLAGWLRGLPRVVPDKAGLPGGTA</sequence>